<dbReference type="Pfam" id="PF13692">
    <property type="entry name" value="Glyco_trans_1_4"/>
    <property type="match status" value="1"/>
</dbReference>
<dbReference type="GO" id="GO:0016740">
    <property type="term" value="F:transferase activity"/>
    <property type="evidence" value="ECO:0007669"/>
    <property type="project" value="UniProtKB-KW"/>
</dbReference>
<dbReference type="RefSeq" id="WP_184303693.1">
    <property type="nucleotide sequence ID" value="NZ_JACHXU010000004.1"/>
</dbReference>
<protein>
    <submittedName>
        <fullName evidence="1">Glycosyltransferase involved in cell wall biosynthesis</fullName>
    </submittedName>
</protein>
<dbReference type="SUPFAM" id="SSF53756">
    <property type="entry name" value="UDP-Glycosyltransferase/glycogen phosphorylase"/>
    <property type="match status" value="1"/>
</dbReference>
<evidence type="ECO:0000313" key="2">
    <source>
        <dbReference type="Proteomes" id="UP000536179"/>
    </source>
</evidence>
<sequence length="379" mass="43524">MKIGFYSTMTGVPWGGSEVLWSRVAHRLLDAHTDVTVNYRWWKNEPRVLSELRSAGASVWPRRDPTWRSWPYRLKPPFDLEDETKHLQRWITRERPNAVMVTLGYHLDRVLPASELIRRGIPYAINVQSVSTDTLDDQYLDEFRMAYTHARKVYFVSHENRIRVETNLAMKLENAVVIDNPFNVSWGANPEWPSEEDGWRLACVARIHYASKGQDVLIQLLSQEKWRNRNLSVHLFGNPQGNLRQTQDLIERFNLQANLQIEGYAEDVEAVWSNHHGLVLPSRFEGAALAVVEALLCNRVCITTDVGRNRELIDDGESGFIAPAATVELFDQTLEAAWQQRGQWQSMGQLAGVRVRERYGDNPVAAFQEEIMQLATTNG</sequence>
<reference evidence="1 2" key="1">
    <citation type="submission" date="2020-08" db="EMBL/GenBank/DDBJ databases">
        <title>Genomic Encyclopedia of Type Strains, Phase III (KMG-III): the genomes of soil and plant-associated and newly described type strains.</title>
        <authorList>
            <person name="Whitman W."/>
        </authorList>
    </citation>
    <scope>NUCLEOTIDE SEQUENCE [LARGE SCALE GENOMIC DNA]</scope>
    <source>
        <strain evidence="1 2">CECT 8075</strain>
    </source>
</reference>
<dbReference type="Proteomes" id="UP000536179">
    <property type="component" value="Unassembled WGS sequence"/>
</dbReference>
<organism evidence="1 2">
    <name type="scientific">Aporhodopirellula rubra</name>
    <dbReference type="NCBI Taxonomy" id="980271"/>
    <lineage>
        <taxon>Bacteria</taxon>
        <taxon>Pseudomonadati</taxon>
        <taxon>Planctomycetota</taxon>
        <taxon>Planctomycetia</taxon>
        <taxon>Pirellulales</taxon>
        <taxon>Pirellulaceae</taxon>
        <taxon>Aporhodopirellula</taxon>
    </lineage>
</organism>
<keyword evidence="1" id="KW-0808">Transferase</keyword>
<keyword evidence="2" id="KW-1185">Reference proteome</keyword>
<dbReference type="PANTHER" id="PTHR12526">
    <property type="entry name" value="GLYCOSYLTRANSFERASE"/>
    <property type="match status" value="1"/>
</dbReference>
<dbReference type="AlphaFoldDB" id="A0A7W5DWF3"/>
<gene>
    <name evidence="1" type="ORF">FHS27_001589</name>
</gene>
<comment type="caution">
    <text evidence="1">The sequence shown here is derived from an EMBL/GenBank/DDBJ whole genome shotgun (WGS) entry which is preliminary data.</text>
</comment>
<proteinExistence type="predicted"/>
<name>A0A7W5DWF3_9BACT</name>
<accession>A0A7W5DWF3</accession>
<dbReference type="EMBL" id="JACHXU010000004">
    <property type="protein sequence ID" value="MBB3205785.1"/>
    <property type="molecule type" value="Genomic_DNA"/>
</dbReference>
<evidence type="ECO:0000313" key="1">
    <source>
        <dbReference type="EMBL" id="MBB3205785.1"/>
    </source>
</evidence>
<dbReference type="Gene3D" id="3.40.50.2000">
    <property type="entry name" value="Glycogen Phosphorylase B"/>
    <property type="match status" value="2"/>
</dbReference>